<dbReference type="GO" id="GO:0016757">
    <property type="term" value="F:glycosyltransferase activity"/>
    <property type="evidence" value="ECO:0007669"/>
    <property type="project" value="UniProtKB-KW"/>
</dbReference>
<accession>A0A0F9WUL9</accession>
<dbReference type="CDD" id="cd16913">
    <property type="entry name" value="YkuD_like"/>
    <property type="match status" value="1"/>
</dbReference>
<evidence type="ECO:0000313" key="10">
    <source>
        <dbReference type="EMBL" id="KKN82573.1"/>
    </source>
</evidence>
<evidence type="ECO:0000256" key="8">
    <source>
        <dbReference type="ARBA" id="ARBA00023316"/>
    </source>
</evidence>
<dbReference type="PROSITE" id="PS51257">
    <property type="entry name" value="PROKAR_LIPOPROTEIN"/>
    <property type="match status" value="1"/>
</dbReference>
<dbReference type="UniPathway" id="UPA00219"/>
<keyword evidence="3" id="KW-0328">Glycosyltransferase</keyword>
<evidence type="ECO:0000256" key="5">
    <source>
        <dbReference type="ARBA" id="ARBA00022801"/>
    </source>
</evidence>
<dbReference type="GO" id="GO:0071555">
    <property type="term" value="P:cell wall organization"/>
    <property type="evidence" value="ECO:0007669"/>
    <property type="project" value="UniProtKB-KW"/>
</dbReference>
<protein>
    <recommendedName>
        <fullName evidence="9">L,D-TPase catalytic domain-containing protein</fullName>
    </recommendedName>
</protein>
<comment type="similarity">
    <text evidence="2">Belongs to the YkuD family.</text>
</comment>
<dbReference type="AlphaFoldDB" id="A0A0F9WUL9"/>
<dbReference type="PANTHER" id="PTHR30582">
    <property type="entry name" value="L,D-TRANSPEPTIDASE"/>
    <property type="match status" value="1"/>
</dbReference>
<dbReference type="InterPro" id="IPR005490">
    <property type="entry name" value="LD_TPept_cat_dom"/>
</dbReference>
<dbReference type="InterPro" id="IPR038063">
    <property type="entry name" value="Transpep_catalytic_dom"/>
</dbReference>
<dbReference type="GO" id="GO:0071972">
    <property type="term" value="F:peptidoglycan L,D-transpeptidase activity"/>
    <property type="evidence" value="ECO:0007669"/>
    <property type="project" value="TreeGrafter"/>
</dbReference>
<comment type="caution">
    <text evidence="10">The sequence shown here is derived from an EMBL/GenBank/DDBJ whole genome shotgun (WGS) entry which is preliminary data.</text>
</comment>
<comment type="pathway">
    <text evidence="1">Cell wall biogenesis; peptidoglycan biosynthesis.</text>
</comment>
<keyword evidence="4" id="KW-0808">Transferase</keyword>
<dbReference type="PANTHER" id="PTHR30582:SF24">
    <property type="entry name" value="L,D-TRANSPEPTIDASE ERFK_SRFK-RELATED"/>
    <property type="match status" value="1"/>
</dbReference>
<dbReference type="GO" id="GO:0005576">
    <property type="term" value="C:extracellular region"/>
    <property type="evidence" value="ECO:0007669"/>
    <property type="project" value="TreeGrafter"/>
</dbReference>
<dbReference type="GO" id="GO:0008360">
    <property type="term" value="P:regulation of cell shape"/>
    <property type="evidence" value="ECO:0007669"/>
    <property type="project" value="UniProtKB-KW"/>
</dbReference>
<evidence type="ECO:0000256" key="7">
    <source>
        <dbReference type="ARBA" id="ARBA00022984"/>
    </source>
</evidence>
<evidence type="ECO:0000256" key="3">
    <source>
        <dbReference type="ARBA" id="ARBA00022676"/>
    </source>
</evidence>
<reference evidence="10" key="1">
    <citation type="journal article" date="2015" name="Nature">
        <title>Complex archaea that bridge the gap between prokaryotes and eukaryotes.</title>
        <authorList>
            <person name="Spang A."/>
            <person name="Saw J.H."/>
            <person name="Jorgensen S.L."/>
            <person name="Zaremba-Niedzwiedzka K."/>
            <person name="Martijn J."/>
            <person name="Lind A.E."/>
            <person name="van Eijk R."/>
            <person name="Schleper C."/>
            <person name="Guy L."/>
            <person name="Ettema T.J."/>
        </authorList>
    </citation>
    <scope>NUCLEOTIDE SEQUENCE</scope>
</reference>
<dbReference type="FunFam" id="2.40.440.10:FF:000002">
    <property type="entry name" value="L,D-transpeptidase ErfK/SrfK"/>
    <property type="match status" value="1"/>
</dbReference>
<evidence type="ECO:0000256" key="2">
    <source>
        <dbReference type="ARBA" id="ARBA00005992"/>
    </source>
</evidence>
<keyword evidence="7" id="KW-0573">Peptidoglycan synthesis</keyword>
<sequence length="222" mass="24320">MSATLLRISAIALATLTLAACSTSSQPTQQLAYAAPKPPVDPRVARMYGAVTDDGWQIPAVDPKNMDARNIRQVVDYETKEPAGTIVVDPRARFLYLVMENGKAMRYGVGVGKAGLEFTGSGIIKRKAAWPHWTPTQDMIKREPDKYGGALRDGMDGGIDNPLGARALYLYKDGRDTLYRIHGTNQEWSIGKAVSSGCIRMLNQDVIDLNSRVPKDTRIVVI</sequence>
<evidence type="ECO:0000256" key="1">
    <source>
        <dbReference type="ARBA" id="ARBA00004752"/>
    </source>
</evidence>
<keyword evidence="6" id="KW-0133">Cell shape</keyword>
<evidence type="ECO:0000256" key="4">
    <source>
        <dbReference type="ARBA" id="ARBA00022679"/>
    </source>
</evidence>
<dbReference type="EMBL" id="LAZR01000198">
    <property type="protein sequence ID" value="KKN82573.1"/>
    <property type="molecule type" value="Genomic_DNA"/>
</dbReference>
<dbReference type="GO" id="GO:0018104">
    <property type="term" value="P:peptidoglycan-protein cross-linking"/>
    <property type="evidence" value="ECO:0007669"/>
    <property type="project" value="TreeGrafter"/>
</dbReference>
<dbReference type="Pfam" id="PF03734">
    <property type="entry name" value="YkuD"/>
    <property type="match status" value="1"/>
</dbReference>
<name>A0A0F9WUL9_9ZZZZ</name>
<evidence type="ECO:0000256" key="6">
    <source>
        <dbReference type="ARBA" id="ARBA00022960"/>
    </source>
</evidence>
<evidence type="ECO:0000259" key="9">
    <source>
        <dbReference type="PROSITE" id="PS52029"/>
    </source>
</evidence>
<feature type="domain" description="L,D-TPase catalytic" evidence="9">
    <location>
        <begin position="84"/>
        <end position="222"/>
    </location>
</feature>
<dbReference type="Gene3D" id="2.40.440.10">
    <property type="entry name" value="L,D-transpeptidase catalytic domain-like"/>
    <property type="match status" value="1"/>
</dbReference>
<keyword evidence="8" id="KW-0961">Cell wall biogenesis/degradation</keyword>
<organism evidence="10">
    <name type="scientific">marine sediment metagenome</name>
    <dbReference type="NCBI Taxonomy" id="412755"/>
    <lineage>
        <taxon>unclassified sequences</taxon>
        <taxon>metagenomes</taxon>
        <taxon>ecological metagenomes</taxon>
    </lineage>
</organism>
<dbReference type="InterPro" id="IPR050979">
    <property type="entry name" value="LD-transpeptidase"/>
</dbReference>
<dbReference type="PROSITE" id="PS52029">
    <property type="entry name" value="LD_TPASE"/>
    <property type="match status" value="1"/>
</dbReference>
<keyword evidence="5" id="KW-0378">Hydrolase</keyword>
<gene>
    <name evidence="10" type="ORF">LCGC14_0307580</name>
</gene>
<proteinExistence type="inferred from homology"/>
<dbReference type="SUPFAM" id="SSF141523">
    <property type="entry name" value="L,D-transpeptidase catalytic domain-like"/>
    <property type="match status" value="1"/>
</dbReference>